<feature type="transmembrane region" description="Helical" evidence="1">
    <location>
        <begin position="166"/>
        <end position="186"/>
    </location>
</feature>
<feature type="transmembrane region" description="Helical" evidence="1">
    <location>
        <begin position="290"/>
        <end position="310"/>
    </location>
</feature>
<evidence type="ECO:0000256" key="1">
    <source>
        <dbReference type="SAM" id="Phobius"/>
    </source>
</evidence>
<comment type="caution">
    <text evidence="2">The sequence shown here is derived from an EMBL/GenBank/DDBJ whole genome shotgun (WGS) entry which is preliminary data.</text>
</comment>
<keyword evidence="1" id="KW-0472">Membrane</keyword>
<feature type="transmembrane region" description="Helical" evidence="1">
    <location>
        <begin position="206"/>
        <end position="225"/>
    </location>
</feature>
<dbReference type="AlphaFoldDB" id="A0AAV1ZS55"/>
<keyword evidence="3" id="KW-1185">Reference proteome</keyword>
<evidence type="ECO:0008006" key="4">
    <source>
        <dbReference type="Google" id="ProtNLM"/>
    </source>
</evidence>
<sequence length="322" mass="38757">MLGLCISEFTSWTKDVCSRVGVYLLKIFSLRIFASTDTTPNICSIFYIRITLKDLWMFIGAYIRKIFEIPFITIFSTFKNVYHFYINLYRMWILHPLMIFFSRCLRRMFIVLFTVQDRFEFMSVPQVQMNVQLINFRTMEMADAARKLQCGSLSDYEATLFFMKHVSLLIITLYEFIRLVFIFYVLDFFLFRDILRTIFSPFKNVYHFYINLYRMSILHPLMIFYSRCLRRMFIFLFTVQGRFEFMSVPQVQMNVQLINFRSMEMADAARKLQCGSLSDDEATLFFLKHVCLLIITLYEFIRLVFILYVLDFFLCSDVLDKL</sequence>
<accession>A0AAV1ZS55</accession>
<feature type="transmembrane region" description="Helical" evidence="1">
    <location>
        <begin position="82"/>
        <end position="101"/>
    </location>
</feature>
<dbReference type="Proteomes" id="UP001497382">
    <property type="component" value="Unassembled WGS sequence"/>
</dbReference>
<gene>
    <name evidence="2" type="ORF">LARSCL_LOCUS6800</name>
</gene>
<evidence type="ECO:0000313" key="3">
    <source>
        <dbReference type="Proteomes" id="UP001497382"/>
    </source>
</evidence>
<keyword evidence="1" id="KW-1133">Transmembrane helix</keyword>
<keyword evidence="1" id="KW-0812">Transmembrane</keyword>
<dbReference type="EMBL" id="CAXIEN010000066">
    <property type="protein sequence ID" value="CAL1273265.1"/>
    <property type="molecule type" value="Genomic_DNA"/>
</dbReference>
<reference evidence="2 3" key="1">
    <citation type="submission" date="2024-04" db="EMBL/GenBank/DDBJ databases">
        <authorList>
            <person name="Rising A."/>
            <person name="Reimegard J."/>
            <person name="Sonavane S."/>
            <person name="Akerstrom W."/>
            <person name="Nylinder S."/>
            <person name="Hedman E."/>
            <person name="Kallberg Y."/>
        </authorList>
    </citation>
    <scope>NUCLEOTIDE SEQUENCE [LARGE SCALE GENOMIC DNA]</scope>
</reference>
<evidence type="ECO:0000313" key="2">
    <source>
        <dbReference type="EMBL" id="CAL1273265.1"/>
    </source>
</evidence>
<protein>
    <recommendedName>
        <fullName evidence="4">Gustatory receptor</fullName>
    </recommendedName>
</protein>
<feature type="transmembrane region" description="Helical" evidence="1">
    <location>
        <begin position="55"/>
        <end position="76"/>
    </location>
</feature>
<proteinExistence type="predicted"/>
<name>A0AAV1ZS55_9ARAC</name>
<organism evidence="2 3">
    <name type="scientific">Larinioides sclopetarius</name>
    <dbReference type="NCBI Taxonomy" id="280406"/>
    <lineage>
        <taxon>Eukaryota</taxon>
        <taxon>Metazoa</taxon>
        <taxon>Ecdysozoa</taxon>
        <taxon>Arthropoda</taxon>
        <taxon>Chelicerata</taxon>
        <taxon>Arachnida</taxon>
        <taxon>Araneae</taxon>
        <taxon>Araneomorphae</taxon>
        <taxon>Entelegynae</taxon>
        <taxon>Araneoidea</taxon>
        <taxon>Araneidae</taxon>
        <taxon>Larinioides</taxon>
    </lineage>
</organism>